<proteinExistence type="predicted"/>
<evidence type="ECO:0000313" key="2">
    <source>
        <dbReference type="EMBL" id="WNY25913.1"/>
    </source>
</evidence>
<keyword evidence="1" id="KW-1133">Transmembrane helix</keyword>
<keyword evidence="1" id="KW-0472">Membrane</keyword>
<dbReference type="EMBL" id="CP131060">
    <property type="protein sequence ID" value="WNY25913.1"/>
    <property type="molecule type" value="Genomic_DNA"/>
</dbReference>
<dbReference type="AlphaFoldDB" id="A0AA97A4K1"/>
<reference evidence="2 3" key="1">
    <citation type="submission" date="2023-07" db="EMBL/GenBank/DDBJ databases">
        <title>Closed genoem sequence of Methanosarcinaceae archaeon Ac7.</title>
        <authorList>
            <person name="Poehlein A."/>
            <person name="Protasov E."/>
            <person name="Platt K."/>
            <person name="Reeh H."/>
            <person name="Daniel R."/>
            <person name="Brune A."/>
        </authorList>
    </citation>
    <scope>NUCLEOTIDE SEQUENCE [LARGE SCALE GENOMIC DNA]</scope>
    <source>
        <strain evidence="2 3">Ac7</strain>
    </source>
</reference>
<dbReference type="InterPro" id="IPR046061">
    <property type="entry name" value="DUF6019"/>
</dbReference>
<feature type="transmembrane region" description="Helical" evidence="1">
    <location>
        <begin position="12"/>
        <end position="34"/>
    </location>
</feature>
<organism evidence="2 3">
    <name type="scientific">Methanolapillus millepedarum</name>
    <dbReference type="NCBI Taxonomy" id="3028296"/>
    <lineage>
        <taxon>Archaea</taxon>
        <taxon>Methanobacteriati</taxon>
        <taxon>Methanobacteriota</taxon>
        <taxon>Stenosarchaea group</taxon>
        <taxon>Methanomicrobia</taxon>
        <taxon>Methanosarcinales</taxon>
        <taxon>Methanosarcinaceae</taxon>
        <taxon>Methanolapillus</taxon>
    </lineage>
</organism>
<evidence type="ECO:0000256" key="1">
    <source>
        <dbReference type="SAM" id="Phobius"/>
    </source>
</evidence>
<name>A0AA97A4K1_9EURY</name>
<keyword evidence="1" id="KW-0812">Transmembrane</keyword>
<keyword evidence="3" id="KW-1185">Reference proteome</keyword>
<dbReference type="Proteomes" id="UP001303587">
    <property type="component" value="Chromosome"/>
</dbReference>
<accession>A0AA97A4K1</accession>
<gene>
    <name evidence="2" type="ORF">MsAc7_14780</name>
</gene>
<evidence type="ECO:0000313" key="3">
    <source>
        <dbReference type="Proteomes" id="UP001303587"/>
    </source>
</evidence>
<dbReference type="Pfam" id="PF19483">
    <property type="entry name" value="DUF6019"/>
    <property type="match status" value="1"/>
</dbReference>
<protein>
    <submittedName>
        <fullName evidence="2">Uncharacterized protein</fullName>
    </submittedName>
</protein>
<sequence length="45" mass="5000">MSGIGTTETILVFTVLLMFVIPLILLYFVIKFAVRNGIKEGKGKQ</sequence>